<sequence length="219" mass="24491">MPQIFHPSMNTVARVSIFGAAFVVAGALGLLMLIVRSPYVTEVGVVRDQPAPFSHKHHVGDIGLDCRYCHTAAEDSSFAGVPPTKTCMNCHSQLFTDSVLLEPVRESFRTGEPLAWTRVHDLPDFAYFDHSIHLHKGVACVTCHGPVNEMPLMWRENTLHMQWCLDCHRHPEDFVGLREEVFSPLAEPLAVRTGDIDAAHDLLETYMIKSKTSCSTCHR</sequence>
<dbReference type="AlphaFoldDB" id="A0A518E1X1"/>
<reference evidence="3 4" key="1">
    <citation type="submission" date="2019-02" db="EMBL/GenBank/DDBJ databases">
        <title>Deep-cultivation of Planctomycetes and their phenomic and genomic characterization uncovers novel biology.</title>
        <authorList>
            <person name="Wiegand S."/>
            <person name="Jogler M."/>
            <person name="Boedeker C."/>
            <person name="Pinto D."/>
            <person name="Vollmers J."/>
            <person name="Rivas-Marin E."/>
            <person name="Kohn T."/>
            <person name="Peeters S.H."/>
            <person name="Heuer A."/>
            <person name="Rast P."/>
            <person name="Oberbeckmann S."/>
            <person name="Bunk B."/>
            <person name="Jeske O."/>
            <person name="Meyerdierks A."/>
            <person name="Storesund J.E."/>
            <person name="Kallscheuer N."/>
            <person name="Luecker S."/>
            <person name="Lage O.M."/>
            <person name="Pohl T."/>
            <person name="Merkel B.J."/>
            <person name="Hornburger P."/>
            <person name="Mueller R.-W."/>
            <person name="Bruemmer F."/>
            <person name="Labrenz M."/>
            <person name="Spormann A.M."/>
            <person name="Op den Camp H."/>
            <person name="Overmann J."/>
            <person name="Amann R."/>
            <person name="Jetten M.S.M."/>
            <person name="Mascher T."/>
            <person name="Medema M.H."/>
            <person name="Devos D.P."/>
            <person name="Kaster A.-K."/>
            <person name="Ovreas L."/>
            <person name="Rohde M."/>
            <person name="Galperin M.Y."/>
            <person name="Jogler C."/>
        </authorList>
    </citation>
    <scope>NUCLEOTIDE SEQUENCE [LARGE SCALE GENOMIC DNA]</scope>
    <source>
        <strain evidence="3 4">Pla85_3_4</strain>
    </source>
</reference>
<dbReference type="PANTHER" id="PTHR39425">
    <property type="entry name" value="LIPOPROTEIN CYTOCHROME C"/>
    <property type="match status" value="1"/>
</dbReference>
<accession>A0A518E1X1</accession>
<organism evidence="3 4">
    <name type="scientific">Lignipirellula cremea</name>
    <dbReference type="NCBI Taxonomy" id="2528010"/>
    <lineage>
        <taxon>Bacteria</taxon>
        <taxon>Pseudomonadati</taxon>
        <taxon>Planctomycetota</taxon>
        <taxon>Planctomycetia</taxon>
        <taxon>Pirellulales</taxon>
        <taxon>Pirellulaceae</taxon>
        <taxon>Lignipirellula</taxon>
    </lineage>
</organism>
<dbReference type="KEGG" id="lcre:Pla8534_59510"/>
<dbReference type="SUPFAM" id="SSF48695">
    <property type="entry name" value="Multiheme cytochromes"/>
    <property type="match status" value="1"/>
</dbReference>
<dbReference type="InterPro" id="IPR029467">
    <property type="entry name" value="Cyt_c7-like"/>
</dbReference>
<dbReference type="Pfam" id="PF14522">
    <property type="entry name" value="Cytochrome_C7"/>
    <property type="match status" value="1"/>
</dbReference>
<dbReference type="EMBL" id="CP036433">
    <property type="protein sequence ID" value="QDU98090.1"/>
    <property type="molecule type" value="Genomic_DNA"/>
</dbReference>
<keyword evidence="1" id="KW-0812">Transmembrane</keyword>
<gene>
    <name evidence="3" type="ORF">Pla8534_59510</name>
</gene>
<proteinExistence type="predicted"/>
<keyword evidence="1" id="KW-1133">Transmembrane helix</keyword>
<dbReference type="Gene3D" id="3.90.10.10">
    <property type="entry name" value="Cytochrome C3"/>
    <property type="match status" value="2"/>
</dbReference>
<dbReference type="OrthoDB" id="9814800at2"/>
<dbReference type="RefSeq" id="WP_145057052.1">
    <property type="nucleotide sequence ID" value="NZ_CP036433.1"/>
</dbReference>
<protein>
    <recommendedName>
        <fullName evidence="2">Cytochrome c7-like domain-containing protein</fullName>
    </recommendedName>
</protein>
<evidence type="ECO:0000313" key="4">
    <source>
        <dbReference type="Proteomes" id="UP000317648"/>
    </source>
</evidence>
<keyword evidence="4" id="KW-1185">Reference proteome</keyword>
<name>A0A518E1X1_9BACT</name>
<evidence type="ECO:0000259" key="2">
    <source>
        <dbReference type="Pfam" id="PF14522"/>
    </source>
</evidence>
<dbReference type="PANTHER" id="PTHR39425:SF1">
    <property type="entry name" value="CYTOCHROME C7-LIKE DOMAIN-CONTAINING PROTEIN"/>
    <property type="match status" value="1"/>
</dbReference>
<feature type="domain" description="Cytochrome c7-like" evidence="2">
    <location>
        <begin position="127"/>
        <end position="219"/>
    </location>
</feature>
<feature type="transmembrane region" description="Helical" evidence="1">
    <location>
        <begin position="12"/>
        <end position="35"/>
    </location>
</feature>
<evidence type="ECO:0000256" key="1">
    <source>
        <dbReference type="SAM" id="Phobius"/>
    </source>
</evidence>
<keyword evidence="1" id="KW-0472">Membrane</keyword>
<dbReference type="Proteomes" id="UP000317648">
    <property type="component" value="Chromosome"/>
</dbReference>
<evidence type="ECO:0000313" key="3">
    <source>
        <dbReference type="EMBL" id="QDU98090.1"/>
    </source>
</evidence>
<dbReference type="CDD" id="cd08168">
    <property type="entry name" value="Cytochrom_C3"/>
    <property type="match status" value="1"/>
</dbReference>
<dbReference type="InterPro" id="IPR036280">
    <property type="entry name" value="Multihaem_cyt_sf"/>
</dbReference>